<comment type="caution">
    <text evidence="3">The sequence shown here is derived from an EMBL/GenBank/DDBJ whole genome shotgun (WGS) entry which is preliminary data.</text>
</comment>
<feature type="domain" description="Type III secretion system flagellar brake protein YcgR PilZN" evidence="2">
    <location>
        <begin position="104"/>
        <end position="169"/>
    </location>
</feature>
<dbReference type="InterPro" id="IPR009926">
    <property type="entry name" value="T3SS_YcgR_PilZN"/>
</dbReference>
<name>A0A2N7W3W5_9BURK</name>
<proteinExistence type="predicted"/>
<keyword evidence="4" id="KW-1185">Reference proteome</keyword>
<organism evidence="3 4">
    <name type="scientific">Trinickia soli</name>
    <dbReference type="NCBI Taxonomy" id="380675"/>
    <lineage>
        <taxon>Bacteria</taxon>
        <taxon>Pseudomonadati</taxon>
        <taxon>Pseudomonadota</taxon>
        <taxon>Betaproteobacteria</taxon>
        <taxon>Burkholderiales</taxon>
        <taxon>Burkholderiaceae</taxon>
        <taxon>Trinickia</taxon>
    </lineage>
</organism>
<keyword evidence="3" id="KW-0969">Cilium</keyword>
<dbReference type="Pfam" id="PF12945">
    <property type="entry name" value="PilZNR"/>
    <property type="match status" value="1"/>
</dbReference>
<evidence type="ECO:0000313" key="3">
    <source>
        <dbReference type="EMBL" id="PMS24090.1"/>
    </source>
</evidence>
<dbReference type="SUPFAM" id="SSF141371">
    <property type="entry name" value="PilZ domain-like"/>
    <property type="match status" value="1"/>
</dbReference>
<evidence type="ECO:0000259" key="1">
    <source>
        <dbReference type="Pfam" id="PF07238"/>
    </source>
</evidence>
<dbReference type="Proteomes" id="UP000235347">
    <property type="component" value="Unassembled WGS sequence"/>
</dbReference>
<dbReference type="AlphaFoldDB" id="A0A2N7W3W5"/>
<protein>
    <submittedName>
        <fullName evidence="3">Flagellar brake protein</fullName>
    </submittedName>
</protein>
<gene>
    <name evidence="3" type="ORF">C0Z19_14800</name>
</gene>
<keyword evidence="3" id="KW-0282">Flagellum</keyword>
<dbReference type="Pfam" id="PF07238">
    <property type="entry name" value="PilZ"/>
    <property type="match status" value="1"/>
</dbReference>
<dbReference type="RefSeq" id="WP_102610576.1">
    <property type="nucleotide sequence ID" value="NZ_CADIKD010000013.1"/>
</dbReference>
<evidence type="ECO:0000259" key="2">
    <source>
        <dbReference type="Pfam" id="PF12945"/>
    </source>
</evidence>
<sequence>MTSLPEPDPHPLLDAAQIPVGEPLAWPLLDQDGRVLLRAGSMVATDEERRFLVRHFSFYAGAAPEHGGASEVPNDRLTLAGMRLLIGSPVGVRGLLATSGPVRRCRLIGISPDRALFVTAPGAGRLPLVLTAGENVQGVAIGAHAVYSFSSTVLAVCARPLDYVVLSEPRGIHMLRERKAVRVHTHLAVRYGKALPDAKGEAQGASEGGPLGLGLGRDLSARGMSLVSAQPVGEVGTRIRVSFPISTVQIDAEFEAFAVVRYVKASDEGDGSVEHGLEFEAISAQEQFALRSYLFDCLSARMQMQL</sequence>
<keyword evidence="3" id="KW-0966">Cell projection</keyword>
<dbReference type="Gene3D" id="2.40.10.220">
    <property type="entry name" value="predicted glycosyltransferase like domains"/>
    <property type="match status" value="1"/>
</dbReference>
<dbReference type="EMBL" id="PNYB01000011">
    <property type="protein sequence ID" value="PMS24090.1"/>
    <property type="molecule type" value="Genomic_DNA"/>
</dbReference>
<evidence type="ECO:0000313" key="4">
    <source>
        <dbReference type="Proteomes" id="UP000235347"/>
    </source>
</evidence>
<dbReference type="InterPro" id="IPR009875">
    <property type="entry name" value="PilZ_domain"/>
</dbReference>
<feature type="domain" description="PilZ" evidence="1">
    <location>
        <begin position="208"/>
        <end position="295"/>
    </location>
</feature>
<accession>A0A2N7W3W5</accession>
<reference evidence="3 4" key="1">
    <citation type="submission" date="2018-01" db="EMBL/GenBank/DDBJ databases">
        <title>Whole genome analyses suggest that Burkholderia sensu lato contains two further novel genera in the rhizoxinica-symbiotica group Mycetohabitans gen. nov., and Trinickia gen. nov.: implications for the evolution of diazotrophy and nodulation in the Burkholderiaceae.</title>
        <authorList>
            <person name="Estrada-de los Santos P."/>
            <person name="Palmer M."/>
            <person name="Chavez-Ramirez B."/>
            <person name="Beukes C."/>
            <person name="Steenkamp E.T."/>
            <person name="Hirsch A.M."/>
            <person name="Manyaka P."/>
            <person name="Maluk M."/>
            <person name="Lafos M."/>
            <person name="Crook M."/>
            <person name="Gross E."/>
            <person name="Simon M.F."/>
            <person name="Bueno dos Reis Junior F."/>
            <person name="Poole P.S."/>
            <person name="Venter S.N."/>
            <person name="James E.K."/>
        </authorList>
    </citation>
    <scope>NUCLEOTIDE SEQUENCE [LARGE SCALE GENOMIC DNA]</scope>
    <source>
        <strain evidence="3 4">GP25-8</strain>
    </source>
</reference>
<dbReference type="GO" id="GO:0035438">
    <property type="term" value="F:cyclic-di-GMP binding"/>
    <property type="evidence" value="ECO:0007669"/>
    <property type="project" value="InterPro"/>
</dbReference>